<proteinExistence type="predicted"/>
<organism evidence="1">
    <name type="scientific">Rhizophora mucronata</name>
    <name type="common">Asiatic mangrove</name>
    <dbReference type="NCBI Taxonomy" id="61149"/>
    <lineage>
        <taxon>Eukaryota</taxon>
        <taxon>Viridiplantae</taxon>
        <taxon>Streptophyta</taxon>
        <taxon>Embryophyta</taxon>
        <taxon>Tracheophyta</taxon>
        <taxon>Spermatophyta</taxon>
        <taxon>Magnoliopsida</taxon>
        <taxon>eudicotyledons</taxon>
        <taxon>Gunneridae</taxon>
        <taxon>Pentapetalae</taxon>
        <taxon>rosids</taxon>
        <taxon>fabids</taxon>
        <taxon>Malpighiales</taxon>
        <taxon>Rhizophoraceae</taxon>
        <taxon>Rhizophora</taxon>
    </lineage>
</organism>
<name>A0A2P2P3A4_RHIMU</name>
<dbReference type="AlphaFoldDB" id="A0A2P2P3A4"/>
<protein>
    <submittedName>
        <fullName evidence="1">Uncharacterized protein</fullName>
    </submittedName>
</protein>
<reference evidence="1" key="1">
    <citation type="submission" date="2018-02" db="EMBL/GenBank/DDBJ databases">
        <title>Rhizophora mucronata_Transcriptome.</title>
        <authorList>
            <person name="Meera S.P."/>
            <person name="Sreeshan A."/>
            <person name="Augustine A."/>
        </authorList>
    </citation>
    <scope>NUCLEOTIDE SEQUENCE</scope>
    <source>
        <tissue evidence="1">Leaf</tissue>
    </source>
</reference>
<dbReference type="EMBL" id="GGEC01068744">
    <property type="protein sequence ID" value="MBX49228.1"/>
    <property type="molecule type" value="Transcribed_RNA"/>
</dbReference>
<evidence type="ECO:0000313" key="1">
    <source>
        <dbReference type="EMBL" id="MBX49228.1"/>
    </source>
</evidence>
<sequence length="62" mass="7371">MVKTSFHTWVVSNASILLPRVSIFPATLVFPYRICSYILERFYQDTIFFSTSSFFCFYLCHK</sequence>
<accession>A0A2P2P3A4</accession>